<dbReference type="OrthoDB" id="10255512at2759"/>
<feature type="domain" description="C-type lectin" evidence="3">
    <location>
        <begin position="81"/>
        <end position="171"/>
    </location>
</feature>
<dbReference type="Gene3D" id="1.20.5.320">
    <property type="entry name" value="6-Phosphogluconate Dehydrogenase, domain 3"/>
    <property type="match status" value="1"/>
</dbReference>
<keyword evidence="4" id="KW-1185">Reference proteome</keyword>
<dbReference type="Gene3D" id="3.10.100.10">
    <property type="entry name" value="Mannose-Binding Protein A, subunit A"/>
    <property type="match status" value="1"/>
</dbReference>
<proteinExistence type="predicted"/>
<gene>
    <name evidence="5" type="primary">LOC114451693</name>
</gene>
<dbReference type="AlphaFoldDB" id="A0A6P7KA33"/>
<keyword evidence="2" id="KW-0732">Signal</keyword>
<evidence type="ECO:0000256" key="2">
    <source>
        <dbReference type="SAM" id="SignalP"/>
    </source>
</evidence>
<dbReference type="SMART" id="SM00034">
    <property type="entry name" value="CLECT"/>
    <property type="match status" value="1"/>
</dbReference>
<dbReference type="InterPro" id="IPR001304">
    <property type="entry name" value="C-type_lectin-like"/>
</dbReference>
<accession>A0A6P7KA33</accession>
<feature type="region of interest" description="Disordered" evidence="1">
    <location>
        <begin position="27"/>
        <end position="46"/>
    </location>
</feature>
<dbReference type="SUPFAM" id="SSF56436">
    <property type="entry name" value="C-type lectin-like"/>
    <property type="match status" value="1"/>
</dbReference>
<reference evidence="5" key="1">
    <citation type="submission" date="2025-08" db="UniProtKB">
        <authorList>
            <consortium name="RefSeq"/>
        </authorList>
    </citation>
    <scope>IDENTIFICATION</scope>
</reference>
<feature type="signal peptide" evidence="2">
    <location>
        <begin position="1"/>
        <end position="18"/>
    </location>
</feature>
<dbReference type="GeneID" id="114451693"/>
<organism evidence="4 5">
    <name type="scientific">Parambassis ranga</name>
    <name type="common">Indian glassy fish</name>
    <dbReference type="NCBI Taxonomy" id="210632"/>
    <lineage>
        <taxon>Eukaryota</taxon>
        <taxon>Metazoa</taxon>
        <taxon>Chordata</taxon>
        <taxon>Craniata</taxon>
        <taxon>Vertebrata</taxon>
        <taxon>Euteleostomi</taxon>
        <taxon>Actinopterygii</taxon>
        <taxon>Neopterygii</taxon>
        <taxon>Teleostei</taxon>
        <taxon>Neoteleostei</taxon>
        <taxon>Acanthomorphata</taxon>
        <taxon>Ovalentaria</taxon>
        <taxon>Ambassidae</taxon>
        <taxon>Parambassis</taxon>
    </lineage>
</organism>
<dbReference type="InParanoid" id="A0A6P7KA33"/>
<dbReference type="Pfam" id="PF00059">
    <property type="entry name" value="Lectin_C"/>
    <property type="match status" value="1"/>
</dbReference>
<dbReference type="PROSITE" id="PS50041">
    <property type="entry name" value="C_TYPE_LECTIN_2"/>
    <property type="match status" value="1"/>
</dbReference>
<name>A0A6P7KA33_9TELE</name>
<evidence type="ECO:0000313" key="4">
    <source>
        <dbReference type="Proteomes" id="UP000515145"/>
    </source>
</evidence>
<dbReference type="Proteomes" id="UP000515145">
    <property type="component" value="Chromosome 19"/>
</dbReference>
<sequence>MAPCLLLCIFSLLALADSSSPGLPLKCMPGPSGNQGTPGLAGPAGPPGIPEYLGPVAWDIEALKKTMAKLDQAINFDCVRRVGQKYFVSNKERGPFQRAVQFCSQRGLELALPQNEEENRKLTQVFGEADKMAWINVKEPPLTFTKWGPGQPDGSVLDSGCTVVTEDGSWRATHDCFLNAYIVCQI</sequence>
<evidence type="ECO:0000313" key="5">
    <source>
        <dbReference type="RefSeq" id="XP_028286290.1"/>
    </source>
</evidence>
<feature type="chain" id="PRO_5027961524" evidence="2">
    <location>
        <begin position="19"/>
        <end position="186"/>
    </location>
</feature>
<dbReference type="InterPro" id="IPR016186">
    <property type="entry name" value="C-type_lectin-like/link_sf"/>
</dbReference>
<dbReference type="InterPro" id="IPR016187">
    <property type="entry name" value="CTDL_fold"/>
</dbReference>
<evidence type="ECO:0000259" key="3">
    <source>
        <dbReference type="PROSITE" id="PS50041"/>
    </source>
</evidence>
<evidence type="ECO:0000256" key="1">
    <source>
        <dbReference type="SAM" id="MobiDB-lite"/>
    </source>
</evidence>
<protein>
    <submittedName>
        <fullName evidence="5">Mannose-binding protein C-like</fullName>
    </submittedName>
</protein>
<dbReference type="RefSeq" id="XP_028286290.1">
    <property type="nucleotide sequence ID" value="XM_028430489.1"/>
</dbReference>